<evidence type="ECO:0000313" key="2">
    <source>
        <dbReference type="Proteomes" id="UP001595645"/>
    </source>
</evidence>
<accession>A0ABV7P6E8</accession>
<reference evidence="2" key="1">
    <citation type="journal article" date="2019" name="Int. J. Syst. Evol. Microbiol.">
        <title>The Global Catalogue of Microorganisms (GCM) 10K type strain sequencing project: providing services to taxonomists for standard genome sequencing and annotation.</title>
        <authorList>
            <consortium name="The Broad Institute Genomics Platform"/>
            <consortium name="The Broad Institute Genome Sequencing Center for Infectious Disease"/>
            <person name="Wu L."/>
            <person name="Ma J."/>
        </authorList>
    </citation>
    <scope>NUCLEOTIDE SEQUENCE [LARGE SCALE GENOMIC DNA]</scope>
    <source>
        <strain evidence="2">CGMCC 4.7676</strain>
    </source>
</reference>
<comment type="caution">
    <text evidence="1">The sequence shown here is derived from an EMBL/GenBank/DDBJ whole genome shotgun (WGS) entry which is preliminary data.</text>
</comment>
<organism evidence="1 2">
    <name type="scientific">Amycolatopsis speibonae</name>
    <dbReference type="NCBI Taxonomy" id="1450224"/>
    <lineage>
        <taxon>Bacteria</taxon>
        <taxon>Bacillati</taxon>
        <taxon>Actinomycetota</taxon>
        <taxon>Actinomycetes</taxon>
        <taxon>Pseudonocardiales</taxon>
        <taxon>Pseudonocardiaceae</taxon>
        <taxon>Amycolatopsis</taxon>
    </lineage>
</organism>
<protein>
    <submittedName>
        <fullName evidence="1">Uncharacterized protein</fullName>
    </submittedName>
</protein>
<sequence>MSETVLPELPQELWRAGKLELAHGVRQFLQVMRVPGASSKTQELSRPSY</sequence>
<evidence type="ECO:0000313" key="1">
    <source>
        <dbReference type="EMBL" id="MFC3453640.1"/>
    </source>
</evidence>
<name>A0ABV7P6E8_9PSEU</name>
<keyword evidence="2" id="KW-1185">Reference proteome</keyword>
<gene>
    <name evidence="1" type="ORF">ACFOSH_29730</name>
</gene>
<dbReference type="EMBL" id="JBHRWK010000054">
    <property type="protein sequence ID" value="MFC3453640.1"/>
    <property type="molecule type" value="Genomic_DNA"/>
</dbReference>
<dbReference type="RefSeq" id="WP_378242594.1">
    <property type="nucleotide sequence ID" value="NZ_JBHRWK010000054.1"/>
</dbReference>
<dbReference type="Proteomes" id="UP001595645">
    <property type="component" value="Unassembled WGS sequence"/>
</dbReference>
<proteinExistence type="predicted"/>